<dbReference type="GO" id="GO:0004573">
    <property type="term" value="F:Glc3Man9GlcNAc2 oligosaccharide glucosidase activity"/>
    <property type="evidence" value="ECO:0007669"/>
    <property type="project" value="UniProtKB-EC"/>
</dbReference>
<comment type="similarity">
    <text evidence="2">Belongs to the glycosyl hydrolase 63 family.</text>
</comment>
<evidence type="ECO:0000256" key="3">
    <source>
        <dbReference type="ARBA" id="ARBA00022692"/>
    </source>
</evidence>
<dbReference type="AlphaFoldDB" id="A0A7T8K124"/>
<evidence type="ECO:0000256" key="6">
    <source>
        <dbReference type="ARBA" id="ARBA00022968"/>
    </source>
</evidence>
<comment type="subcellular location">
    <subcellularLocation>
        <location evidence="1">Endoplasmic reticulum membrane</location>
        <topology evidence="1">Single-pass type II membrane protein</topology>
    </subcellularLocation>
</comment>
<dbReference type="InterPro" id="IPR008928">
    <property type="entry name" value="6-hairpin_glycosidase_sf"/>
</dbReference>
<evidence type="ECO:0000256" key="5">
    <source>
        <dbReference type="ARBA" id="ARBA00022824"/>
    </source>
</evidence>
<keyword evidence="5" id="KW-0256">Endoplasmic reticulum</keyword>
<dbReference type="SUPFAM" id="SSF48208">
    <property type="entry name" value="Six-hairpin glycosidases"/>
    <property type="match status" value="1"/>
</dbReference>
<proteinExistence type="inferred from homology"/>
<dbReference type="InterPro" id="IPR012341">
    <property type="entry name" value="6hp_glycosidase-like_sf"/>
</dbReference>
<keyword evidence="6" id="KW-0735">Signal-anchor</keyword>
<dbReference type="InterPro" id="IPR031335">
    <property type="entry name" value="Glyco_hydro_63_C"/>
</dbReference>
<dbReference type="EC" id="3.2.1.106" evidence="11"/>
<keyword evidence="9" id="KW-0325">Glycoprotein</keyword>
<evidence type="ECO:0000256" key="11">
    <source>
        <dbReference type="ARBA" id="ARBA00038888"/>
    </source>
</evidence>
<evidence type="ECO:0000256" key="4">
    <source>
        <dbReference type="ARBA" id="ARBA00022801"/>
    </source>
</evidence>
<dbReference type="Pfam" id="PF03200">
    <property type="entry name" value="Glyco_hydro_63"/>
    <property type="match status" value="1"/>
</dbReference>
<accession>A0A7T8K124</accession>
<dbReference type="InterPro" id="IPR004888">
    <property type="entry name" value="Glycoside_hydrolase_63"/>
</dbReference>
<keyword evidence="3" id="KW-0812">Transmembrane</keyword>
<evidence type="ECO:0000313" key="13">
    <source>
        <dbReference type="EMBL" id="QQP41020.1"/>
    </source>
</evidence>
<evidence type="ECO:0000313" key="14">
    <source>
        <dbReference type="Proteomes" id="UP000595437"/>
    </source>
</evidence>
<organism evidence="13 14">
    <name type="scientific">Caligus rogercresseyi</name>
    <name type="common">Sea louse</name>
    <dbReference type="NCBI Taxonomy" id="217165"/>
    <lineage>
        <taxon>Eukaryota</taxon>
        <taxon>Metazoa</taxon>
        <taxon>Ecdysozoa</taxon>
        <taxon>Arthropoda</taxon>
        <taxon>Crustacea</taxon>
        <taxon>Multicrustacea</taxon>
        <taxon>Hexanauplia</taxon>
        <taxon>Copepoda</taxon>
        <taxon>Siphonostomatoida</taxon>
        <taxon>Caligidae</taxon>
        <taxon>Caligus</taxon>
    </lineage>
</organism>
<dbReference type="GO" id="GO:0009311">
    <property type="term" value="P:oligosaccharide metabolic process"/>
    <property type="evidence" value="ECO:0007669"/>
    <property type="project" value="InterPro"/>
</dbReference>
<evidence type="ECO:0000256" key="7">
    <source>
        <dbReference type="ARBA" id="ARBA00022989"/>
    </source>
</evidence>
<evidence type="ECO:0000256" key="1">
    <source>
        <dbReference type="ARBA" id="ARBA00004648"/>
    </source>
</evidence>
<keyword evidence="10" id="KW-0326">Glycosidase</keyword>
<keyword evidence="7" id="KW-1133">Transmembrane helix</keyword>
<dbReference type="Gene3D" id="1.50.10.10">
    <property type="match status" value="1"/>
</dbReference>
<keyword evidence="4" id="KW-0378">Hydrolase</keyword>
<dbReference type="PANTHER" id="PTHR10412">
    <property type="entry name" value="MANNOSYL-OLIGOSACCHARIDE GLUCOSIDASE"/>
    <property type="match status" value="1"/>
</dbReference>
<evidence type="ECO:0000259" key="12">
    <source>
        <dbReference type="Pfam" id="PF03200"/>
    </source>
</evidence>
<sequence>SSSLYNSRNTEHDPPYWRGPIWININYLSVRALHHYAYVVPGPHAAEAARIYSKLRSNLIRNLLKEYARTGYLWEQYDDASGAGQGCRPFTGWSSLIVLIMGEKY</sequence>
<evidence type="ECO:0000256" key="9">
    <source>
        <dbReference type="ARBA" id="ARBA00023180"/>
    </source>
</evidence>
<evidence type="ECO:0000256" key="2">
    <source>
        <dbReference type="ARBA" id="ARBA00010833"/>
    </source>
</evidence>
<dbReference type="Proteomes" id="UP000595437">
    <property type="component" value="Chromosome 10"/>
</dbReference>
<feature type="non-terminal residue" evidence="13">
    <location>
        <position position="1"/>
    </location>
</feature>
<evidence type="ECO:0000256" key="10">
    <source>
        <dbReference type="ARBA" id="ARBA00023295"/>
    </source>
</evidence>
<reference evidence="14" key="1">
    <citation type="submission" date="2021-01" db="EMBL/GenBank/DDBJ databases">
        <title>Caligus Genome Assembly.</title>
        <authorList>
            <person name="Gallardo-Escarate C."/>
        </authorList>
    </citation>
    <scope>NUCLEOTIDE SEQUENCE [LARGE SCALE GENOMIC DNA]</scope>
</reference>
<dbReference type="GO" id="GO:0005789">
    <property type="term" value="C:endoplasmic reticulum membrane"/>
    <property type="evidence" value="ECO:0007669"/>
    <property type="project" value="UniProtKB-SubCell"/>
</dbReference>
<protein>
    <recommendedName>
        <fullName evidence="11">mannosyl-oligosaccharide glucosidase</fullName>
        <ecNumber evidence="11">3.2.1.106</ecNumber>
    </recommendedName>
</protein>
<keyword evidence="14" id="KW-1185">Reference proteome</keyword>
<keyword evidence="8" id="KW-0472">Membrane</keyword>
<name>A0A7T8K124_CALRO</name>
<dbReference type="GO" id="GO:0006487">
    <property type="term" value="P:protein N-linked glycosylation"/>
    <property type="evidence" value="ECO:0007669"/>
    <property type="project" value="TreeGrafter"/>
</dbReference>
<gene>
    <name evidence="13" type="ORF">FKW44_015266</name>
</gene>
<dbReference type="OrthoDB" id="410058at2759"/>
<dbReference type="PANTHER" id="PTHR10412:SF11">
    <property type="entry name" value="MANNOSYL-OLIGOSACCHARIDE GLUCOSIDASE"/>
    <property type="match status" value="1"/>
</dbReference>
<feature type="domain" description="Glycosyl hydrolase family 63 C-terminal" evidence="12">
    <location>
        <begin position="2"/>
        <end position="103"/>
    </location>
</feature>
<dbReference type="EMBL" id="CP045899">
    <property type="protein sequence ID" value="QQP41020.1"/>
    <property type="molecule type" value="Genomic_DNA"/>
</dbReference>
<evidence type="ECO:0000256" key="8">
    <source>
        <dbReference type="ARBA" id="ARBA00023136"/>
    </source>
</evidence>